<dbReference type="Proteomes" id="UP000192223">
    <property type="component" value="Unplaced"/>
</dbReference>
<evidence type="ECO:0000313" key="2">
    <source>
        <dbReference type="Proteomes" id="UP000192223"/>
    </source>
</evidence>
<sequence>MPKRKLDAKKRLLTLRKKMKKLETLLDDLSPSSTSDDESTVSFTRGPSLTANVPRRRILVESDSDDDSFHPGDDPAHSENVSTHSENYVEILGLDPSTSAKKGTPLNTELVSRWTTYLKEGIATENKEEMRVKWIIPDNCPM</sequence>
<dbReference type="RefSeq" id="XP_025831399.1">
    <property type="nucleotide sequence ID" value="XM_025975614.1"/>
</dbReference>
<reference evidence="3" key="1">
    <citation type="submission" date="2025-08" db="UniProtKB">
        <authorList>
            <consortium name="RefSeq"/>
        </authorList>
    </citation>
    <scope>IDENTIFICATION</scope>
    <source>
        <tissue evidence="3">Entire body</tissue>
    </source>
</reference>
<feature type="non-terminal residue" evidence="3">
    <location>
        <position position="142"/>
    </location>
</feature>
<name>A0A7F5R621_AGRPL</name>
<keyword evidence="2" id="KW-1185">Reference proteome</keyword>
<feature type="compositionally biased region" description="Low complexity" evidence="1">
    <location>
        <begin position="27"/>
        <end position="44"/>
    </location>
</feature>
<feature type="region of interest" description="Disordered" evidence="1">
    <location>
        <begin position="26"/>
        <end position="82"/>
    </location>
</feature>
<protein>
    <submittedName>
        <fullName evidence="3">Uncharacterized protein LOC108740952</fullName>
    </submittedName>
</protein>
<evidence type="ECO:0000313" key="3">
    <source>
        <dbReference type="RefSeq" id="XP_025831399.1"/>
    </source>
</evidence>
<dbReference type="KEGG" id="apln:108740952"/>
<organism evidence="2 3">
    <name type="scientific">Agrilus planipennis</name>
    <name type="common">Emerald ash borer</name>
    <name type="synonym">Agrilus marcopoli</name>
    <dbReference type="NCBI Taxonomy" id="224129"/>
    <lineage>
        <taxon>Eukaryota</taxon>
        <taxon>Metazoa</taxon>
        <taxon>Ecdysozoa</taxon>
        <taxon>Arthropoda</taxon>
        <taxon>Hexapoda</taxon>
        <taxon>Insecta</taxon>
        <taxon>Pterygota</taxon>
        <taxon>Neoptera</taxon>
        <taxon>Endopterygota</taxon>
        <taxon>Coleoptera</taxon>
        <taxon>Polyphaga</taxon>
        <taxon>Elateriformia</taxon>
        <taxon>Buprestoidea</taxon>
        <taxon>Buprestidae</taxon>
        <taxon>Agrilinae</taxon>
        <taxon>Agrilus</taxon>
    </lineage>
</organism>
<evidence type="ECO:0000256" key="1">
    <source>
        <dbReference type="SAM" id="MobiDB-lite"/>
    </source>
</evidence>
<feature type="compositionally biased region" description="Basic and acidic residues" evidence="1">
    <location>
        <begin position="67"/>
        <end position="77"/>
    </location>
</feature>
<dbReference type="AlphaFoldDB" id="A0A7F5R621"/>
<accession>A0A7F5R621</accession>
<dbReference type="InParanoid" id="A0A7F5R621"/>
<dbReference type="GeneID" id="108740952"/>
<dbReference type="OrthoDB" id="6776326at2759"/>
<proteinExistence type="predicted"/>
<gene>
    <name evidence="3" type="primary">LOC108740952</name>
</gene>